<feature type="compositionally biased region" description="Polar residues" evidence="1">
    <location>
        <begin position="625"/>
        <end position="637"/>
    </location>
</feature>
<reference evidence="3 4" key="1">
    <citation type="submission" date="2018-11" db="EMBL/GenBank/DDBJ databases">
        <title>Genome assembly of Steccherinum ochraceum LE-BIN_3174, the white-rot fungus of the Steccherinaceae family (The Residual Polyporoid clade, Polyporales, Basidiomycota).</title>
        <authorList>
            <person name="Fedorova T.V."/>
            <person name="Glazunova O.A."/>
            <person name="Landesman E.O."/>
            <person name="Moiseenko K.V."/>
            <person name="Psurtseva N.V."/>
            <person name="Savinova O.S."/>
            <person name="Shakhova N.V."/>
            <person name="Tyazhelova T.V."/>
            <person name="Vasina D.V."/>
        </authorList>
    </citation>
    <scope>NUCLEOTIDE SEQUENCE [LARGE SCALE GENOMIC DNA]</scope>
    <source>
        <strain evidence="3 4">LE-BIN_3174</strain>
    </source>
</reference>
<dbReference type="OrthoDB" id="3265188at2759"/>
<dbReference type="InterPro" id="IPR040976">
    <property type="entry name" value="Pkinase_fungal"/>
</dbReference>
<dbReference type="SUPFAM" id="SSF56112">
    <property type="entry name" value="Protein kinase-like (PK-like)"/>
    <property type="match status" value="1"/>
</dbReference>
<keyword evidence="4" id="KW-1185">Reference proteome</keyword>
<dbReference type="Proteomes" id="UP000292702">
    <property type="component" value="Unassembled WGS sequence"/>
</dbReference>
<name>A0A4R0RQ58_9APHY</name>
<evidence type="ECO:0000256" key="1">
    <source>
        <dbReference type="SAM" id="MobiDB-lite"/>
    </source>
</evidence>
<feature type="compositionally biased region" description="Polar residues" evidence="1">
    <location>
        <begin position="597"/>
        <end position="611"/>
    </location>
</feature>
<protein>
    <recommendedName>
        <fullName evidence="2">Fungal-type protein kinase domain-containing protein</fullName>
    </recommendedName>
</protein>
<sequence length="723" mass="80712">MSVEAWVGPLDPRVFLKRFMKVTQKLPTNKLSGASFEAVPSQLRTEEEISTSLMHFAQKSKLLRKGFSFCSSFATSSNDQDTRPPLSIHLNNTGSHGEYWRTVELGVAVFPDSAMDPFPTCSSNHTPQSIPSSKQAKRLRKQLATYAASQFDRQHRTFLFSLVICGHHARFLRWDRAGVLVSASFNYLEDARPLAEFVWRYGRLLPADRGVDPTSRLCTTSEEASLRQAVKAHISMLRHIPGVESALESDHPFYHVTITDTHSETRNYIIQKSFCSPSAPVGRATRAYIALDTSTQRLVFLKDYWRPADSSRPSEAETYRALEDAHIPHLPNVHWAGDVIPGLQTTMSQVWQDSDKQWPCEMLRGYRHHRVVQEIAFPLSTVRSSRQLAEAIRNAVKCVIAAYEASWLHRDISARNAMLDAAGQGVLNDWDHGFKLDPEDPVPSYRTGTWRFLSVALSQSSKKIHDVLDDLESCFWVFLYNALRFFDSTASADHLALFDYCVEQGGSGISGGRGKAQILLGMGGSIEFSCSPLDDLVEDLRVHFMSSHVARCHPKVNLMEHLRDPGTPILEIFDAALARPDWPNADALEDRFPRSAHASTSGACAQSTPPTQHDALPQDSGLPASHSNAISPSNESRGSLKRRLQEIDAGNSESTRSGSSKRLRSDTTPPSSSLHTPSSVRSLASRSRTRSSKIEAEGNMLRRITRSRTSLNHRITRSHSQRI</sequence>
<accession>A0A4R0RQ58</accession>
<feature type="domain" description="Fungal-type protein kinase" evidence="2">
    <location>
        <begin position="133"/>
        <end position="480"/>
    </location>
</feature>
<gene>
    <name evidence="3" type="ORF">EIP91_011174</name>
</gene>
<dbReference type="EMBL" id="RWJN01000070">
    <property type="protein sequence ID" value="TCD68315.1"/>
    <property type="molecule type" value="Genomic_DNA"/>
</dbReference>
<comment type="caution">
    <text evidence="3">The sequence shown here is derived from an EMBL/GenBank/DDBJ whole genome shotgun (WGS) entry which is preliminary data.</text>
</comment>
<dbReference type="PANTHER" id="PTHR38248">
    <property type="entry name" value="FUNK1 6"/>
    <property type="match status" value="1"/>
</dbReference>
<feature type="compositionally biased region" description="Low complexity" evidence="1">
    <location>
        <begin position="666"/>
        <end position="686"/>
    </location>
</feature>
<organism evidence="3 4">
    <name type="scientific">Steccherinum ochraceum</name>
    <dbReference type="NCBI Taxonomy" id="92696"/>
    <lineage>
        <taxon>Eukaryota</taxon>
        <taxon>Fungi</taxon>
        <taxon>Dikarya</taxon>
        <taxon>Basidiomycota</taxon>
        <taxon>Agaricomycotina</taxon>
        <taxon>Agaricomycetes</taxon>
        <taxon>Polyporales</taxon>
        <taxon>Steccherinaceae</taxon>
        <taxon>Steccherinum</taxon>
    </lineage>
</organism>
<feature type="region of interest" description="Disordered" evidence="1">
    <location>
        <begin position="594"/>
        <end position="700"/>
    </location>
</feature>
<dbReference type="InterPro" id="IPR011009">
    <property type="entry name" value="Kinase-like_dom_sf"/>
</dbReference>
<evidence type="ECO:0000259" key="2">
    <source>
        <dbReference type="Pfam" id="PF17667"/>
    </source>
</evidence>
<dbReference type="Pfam" id="PF17667">
    <property type="entry name" value="Pkinase_fungal"/>
    <property type="match status" value="1"/>
</dbReference>
<evidence type="ECO:0000313" key="4">
    <source>
        <dbReference type="Proteomes" id="UP000292702"/>
    </source>
</evidence>
<dbReference type="AlphaFoldDB" id="A0A4R0RQ58"/>
<feature type="compositionally biased region" description="Polar residues" evidence="1">
    <location>
        <begin position="651"/>
        <end position="660"/>
    </location>
</feature>
<proteinExistence type="predicted"/>
<evidence type="ECO:0000313" key="3">
    <source>
        <dbReference type="EMBL" id="TCD68315.1"/>
    </source>
</evidence>
<dbReference type="PANTHER" id="PTHR38248:SF2">
    <property type="entry name" value="FUNK1 11"/>
    <property type="match status" value="1"/>
</dbReference>